<dbReference type="PROSITE" id="PS51203">
    <property type="entry name" value="CS"/>
    <property type="match status" value="1"/>
</dbReference>
<proteinExistence type="inferred from homology"/>
<evidence type="ECO:0000256" key="8">
    <source>
        <dbReference type="ARBA" id="ARBA00023273"/>
    </source>
</evidence>
<evidence type="ECO:0000256" key="4">
    <source>
        <dbReference type="ARBA" id="ARBA00022614"/>
    </source>
</evidence>
<dbReference type="EMBL" id="UYRS01018393">
    <property type="protein sequence ID" value="VDK34529.1"/>
    <property type="molecule type" value="Genomic_DNA"/>
</dbReference>
<dbReference type="InterPro" id="IPR032675">
    <property type="entry name" value="LRR_dom_sf"/>
</dbReference>
<feature type="compositionally biased region" description="Basic and acidic residues" evidence="10">
    <location>
        <begin position="379"/>
        <end position="388"/>
    </location>
</feature>
<sequence length="450" mass="52511">MTVTEELVRKRAEHNEGEICSLEELALHQQDIEKIEFLNKNCKKLRILYLQNNLISRIENINRLKELEYLNLALNNIEIIENLEGCESLKKLELTVNFIGDLTSVENLVNLGTLEELYLIGNPCTDYTGYREYVIATLPQLKVLDGEEIGKSERITAFQNLSKHYKTILKSQEDYFYKRVCRFLSVNVQALEKVQAQQRRETFSKKLEENNGDIEKIAKEFWQEKGPYTPESRTETYEFLRLQKEQESQKAASFEETKPRRKIFFAEDGRPYNINEPKIEFKFYEEIMENEQYFVLDIAAYKNMDTSLIDCDVQTNYVRVTLRNKVFQMALPEEVHPDKSSVQRSRVTGRLLVRMPKVKSSSIIEPQNTKWKRTTGSVEKTESKDKMKGGKSNFLTVGETTASVDWRNITNAEDSRSGDLEMQKRAPVHRRKERENSPSFVDNPDVPPLE</sequence>
<keyword evidence="5" id="KW-0677">Repeat</keyword>
<dbReference type="PANTHER" id="PTHR18849">
    <property type="entry name" value="LEUCINE RICH REPEAT PROTEIN"/>
    <property type="match status" value="1"/>
</dbReference>
<dbReference type="Proteomes" id="UP000282613">
    <property type="component" value="Unassembled WGS sequence"/>
</dbReference>
<organism evidence="14">
    <name type="scientific">Taenia asiatica</name>
    <name type="common">Asian tapeworm</name>
    <dbReference type="NCBI Taxonomy" id="60517"/>
    <lineage>
        <taxon>Eukaryota</taxon>
        <taxon>Metazoa</taxon>
        <taxon>Spiralia</taxon>
        <taxon>Lophotrochozoa</taxon>
        <taxon>Platyhelminthes</taxon>
        <taxon>Cestoda</taxon>
        <taxon>Eucestoda</taxon>
        <taxon>Cyclophyllidea</taxon>
        <taxon>Taeniidae</taxon>
        <taxon>Taenia</taxon>
    </lineage>
</organism>
<dbReference type="SMART" id="SM00365">
    <property type="entry name" value="LRR_SD22"/>
    <property type="match status" value="3"/>
</dbReference>
<keyword evidence="8" id="KW-0966">Cell projection</keyword>
<keyword evidence="7" id="KW-0969">Cilium</keyword>
<reference evidence="12 13" key="2">
    <citation type="submission" date="2018-11" db="EMBL/GenBank/DDBJ databases">
        <authorList>
            <consortium name="Pathogen Informatics"/>
        </authorList>
    </citation>
    <scope>NUCLEOTIDE SEQUENCE [LARGE SCALE GENOMIC DNA]</scope>
</reference>
<evidence type="ECO:0000313" key="14">
    <source>
        <dbReference type="WBParaSite" id="TASK_0000511101-mRNA-1"/>
    </source>
</evidence>
<evidence type="ECO:0000256" key="9">
    <source>
        <dbReference type="ARBA" id="ARBA00049982"/>
    </source>
</evidence>
<dbReference type="PROSITE" id="PS51450">
    <property type="entry name" value="LRR"/>
    <property type="match status" value="2"/>
</dbReference>
<dbReference type="WBParaSite" id="TASK_0000511101-mRNA-1">
    <property type="protein sequence ID" value="TASK_0000511101-mRNA-1"/>
    <property type="gene ID" value="TASK_0000511101"/>
</dbReference>
<evidence type="ECO:0000256" key="6">
    <source>
        <dbReference type="ARBA" id="ARBA00023054"/>
    </source>
</evidence>
<dbReference type="GO" id="GO:0005929">
    <property type="term" value="C:cilium"/>
    <property type="evidence" value="ECO:0007669"/>
    <property type="project" value="UniProtKB-SubCell"/>
</dbReference>
<keyword evidence="13" id="KW-1185">Reference proteome</keyword>
<name>A0A0R3W4V8_TAEAS</name>
<dbReference type="InterPro" id="IPR001611">
    <property type="entry name" value="Leu-rich_rpt"/>
</dbReference>
<evidence type="ECO:0000256" key="7">
    <source>
        <dbReference type="ARBA" id="ARBA00023069"/>
    </source>
</evidence>
<dbReference type="PANTHER" id="PTHR18849:SF0">
    <property type="entry name" value="CILIA- AND FLAGELLA-ASSOCIATED PROTEIN 410-RELATED"/>
    <property type="match status" value="1"/>
</dbReference>
<evidence type="ECO:0000256" key="10">
    <source>
        <dbReference type="SAM" id="MobiDB-lite"/>
    </source>
</evidence>
<keyword evidence="4" id="KW-0433">Leucine-rich repeat</keyword>
<evidence type="ECO:0000259" key="11">
    <source>
        <dbReference type="PROSITE" id="PS51203"/>
    </source>
</evidence>
<comment type="subcellular location">
    <subcellularLocation>
        <location evidence="1">Cell projection</location>
        <location evidence="1">Cilium</location>
    </subcellularLocation>
    <subcellularLocation>
        <location evidence="2">Cytoplasm</location>
    </subcellularLocation>
</comment>
<dbReference type="InterPro" id="IPR007052">
    <property type="entry name" value="CS_dom"/>
</dbReference>
<accession>A0A0R3W4V8</accession>
<dbReference type="AlphaFoldDB" id="A0A0R3W4V8"/>
<protein>
    <submittedName>
        <fullName evidence="14">CS domain-containing protein</fullName>
    </submittedName>
</protein>
<dbReference type="OrthoDB" id="10250990at2759"/>
<dbReference type="GO" id="GO:0005737">
    <property type="term" value="C:cytoplasm"/>
    <property type="evidence" value="ECO:0007669"/>
    <property type="project" value="UniProtKB-SubCell"/>
</dbReference>
<feature type="compositionally biased region" description="Polar residues" evidence="10">
    <location>
        <begin position="363"/>
        <end position="378"/>
    </location>
</feature>
<gene>
    <name evidence="12" type="ORF">TASK_LOCUS5112</name>
</gene>
<dbReference type="Pfam" id="PF14580">
    <property type="entry name" value="LRR_9"/>
    <property type="match status" value="1"/>
</dbReference>
<feature type="domain" description="CS" evidence="11">
    <location>
        <begin position="276"/>
        <end position="375"/>
    </location>
</feature>
<evidence type="ECO:0000256" key="5">
    <source>
        <dbReference type="ARBA" id="ARBA00022737"/>
    </source>
</evidence>
<evidence type="ECO:0000256" key="1">
    <source>
        <dbReference type="ARBA" id="ARBA00004138"/>
    </source>
</evidence>
<dbReference type="Gene3D" id="3.80.10.10">
    <property type="entry name" value="Ribonuclease Inhibitor"/>
    <property type="match status" value="1"/>
</dbReference>
<reference evidence="14" key="1">
    <citation type="submission" date="2017-02" db="UniProtKB">
        <authorList>
            <consortium name="WormBaseParasite"/>
        </authorList>
    </citation>
    <scope>IDENTIFICATION</scope>
</reference>
<dbReference type="SUPFAM" id="SSF52058">
    <property type="entry name" value="L domain-like"/>
    <property type="match status" value="1"/>
</dbReference>
<comment type="similarity">
    <text evidence="9">Belongs to the tilB family.</text>
</comment>
<feature type="compositionally biased region" description="Basic and acidic residues" evidence="10">
    <location>
        <begin position="413"/>
        <end position="424"/>
    </location>
</feature>
<dbReference type="STRING" id="60517.A0A0R3W4V8"/>
<keyword evidence="3" id="KW-0963">Cytoplasm</keyword>
<evidence type="ECO:0000256" key="3">
    <source>
        <dbReference type="ARBA" id="ARBA00022490"/>
    </source>
</evidence>
<keyword evidence="6" id="KW-0175">Coiled coil</keyword>
<evidence type="ECO:0000313" key="12">
    <source>
        <dbReference type="EMBL" id="VDK34529.1"/>
    </source>
</evidence>
<feature type="region of interest" description="Disordered" evidence="10">
    <location>
        <begin position="405"/>
        <end position="450"/>
    </location>
</feature>
<evidence type="ECO:0000256" key="2">
    <source>
        <dbReference type="ARBA" id="ARBA00004496"/>
    </source>
</evidence>
<dbReference type="SMART" id="SM00446">
    <property type="entry name" value="LRRcap"/>
    <property type="match status" value="1"/>
</dbReference>
<dbReference type="InterPro" id="IPR003603">
    <property type="entry name" value="U2A'_phosphoprotein32A_C"/>
</dbReference>
<evidence type="ECO:0000313" key="13">
    <source>
        <dbReference type="Proteomes" id="UP000282613"/>
    </source>
</evidence>
<feature type="region of interest" description="Disordered" evidence="10">
    <location>
        <begin position="363"/>
        <end position="393"/>
    </location>
</feature>
<dbReference type="FunFam" id="3.80.10.10:FF:000052">
    <property type="entry name" value="Leucine rich repeat containing 6"/>
    <property type="match status" value="1"/>
</dbReference>
<dbReference type="InterPro" id="IPR056496">
    <property type="entry name" value="CS_DNAAF11_C"/>
</dbReference>
<dbReference type="Pfam" id="PF23602">
    <property type="entry name" value="CS_DNAAF11_C"/>
    <property type="match status" value="1"/>
</dbReference>